<dbReference type="RefSeq" id="WP_380865825.1">
    <property type="nucleotide sequence ID" value="NZ_JBHSKM010000052.1"/>
</dbReference>
<sequence>MSSDDKITLPVALVSFVKSQQFSGLDWGTMFAGMCIHLAPMTALFSWLGNRIIQGMTVGIGR</sequence>
<keyword evidence="2 5" id="KW-0812">Transmembrane</keyword>
<dbReference type="SUPFAM" id="SSF161098">
    <property type="entry name" value="MetI-like"/>
    <property type="match status" value="1"/>
</dbReference>
<dbReference type="Proteomes" id="UP001596263">
    <property type="component" value="Unassembled WGS sequence"/>
</dbReference>
<keyword evidence="4 5" id="KW-0472">Membrane</keyword>
<proteinExistence type="predicted"/>
<organism evidence="6 7">
    <name type="scientific">Streptomyces coerulescens</name>
    <dbReference type="NCBI Taxonomy" id="29304"/>
    <lineage>
        <taxon>Bacteria</taxon>
        <taxon>Bacillati</taxon>
        <taxon>Actinomycetota</taxon>
        <taxon>Actinomycetes</taxon>
        <taxon>Kitasatosporales</taxon>
        <taxon>Streptomycetaceae</taxon>
        <taxon>Streptomyces</taxon>
    </lineage>
</organism>
<evidence type="ECO:0000256" key="5">
    <source>
        <dbReference type="SAM" id="Phobius"/>
    </source>
</evidence>
<comment type="caution">
    <text evidence="6">The sequence shown here is derived from an EMBL/GenBank/DDBJ whole genome shotgun (WGS) entry which is preliminary data.</text>
</comment>
<evidence type="ECO:0000256" key="3">
    <source>
        <dbReference type="ARBA" id="ARBA00022989"/>
    </source>
</evidence>
<accession>A0ABW0CXQ8</accession>
<evidence type="ECO:0000313" key="6">
    <source>
        <dbReference type="EMBL" id="MFC5220704.1"/>
    </source>
</evidence>
<reference evidence="7" key="1">
    <citation type="journal article" date="2019" name="Int. J. Syst. Evol. Microbiol.">
        <title>The Global Catalogue of Microorganisms (GCM) 10K type strain sequencing project: providing services to taxonomists for standard genome sequencing and annotation.</title>
        <authorList>
            <consortium name="The Broad Institute Genomics Platform"/>
            <consortium name="The Broad Institute Genome Sequencing Center for Infectious Disease"/>
            <person name="Wu L."/>
            <person name="Ma J."/>
        </authorList>
    </citation>
    <scope>NUCLEOTIDE SEQUENCE [LARGE SCALE GENOMIC DNA]</scope>
    <source>
        <strain evidence="7">KCTC 42586</strain>
    </source>
</reference>
<evidence type="ECO:0000256" key="2">
    <source>
        <dbReference type="ARBA" id="ARBA00022692"/>
    </source>
</evidence>
<feature type="transmembrane region" description="Helical" evidence="5">
    <location>
        <begin position="29"/>
        <end position="48"/>
    </location>
</feature>
<dbReference type="EMBL" id="JBHSKM010000052">
    <property type="protein sequence ID" value="MFC5220704.1"/>
    <property type="molecule type" value="Genomic_DNA"/>
</dbReference>
<evidence type="ECO:0000313" key="7">
    <source>
        <dbReference type="Proteomes" id="UP001596263"/>
    </source>
</evidence>
<name>A0ABW0CXQ8_STRCD</name>
<evidence type="ECO:0000256" key="1">
    <source>
        <dbReference type="ARBA" id="ARBA00004141"/>
    </source>
</evidence>
<keyword evidence="7" id="KW-1185">Reference proteome</keyword>
<keyword evidence="3 5" id="KW-1133">Transmembrane helix</keyword>
<dbReference type="InterPro" id="IPR035906">
    <property type="entry name" value="MetI-like_sf"/>
</dbReference>
<protein>
    <submittedName>
        <fullName evidence="6">Uncharacterized protein</fullName>
    </submittedName>
</protein>
<gene>
    <name evidence="6" type="ORF">ACFPQ9_43570</name>
</gene>
<evidence type="ECO:0000256" key="4">
    <source>
        <dbReference type="ARBA" id="ARBA00023136"/>
    </source>
</evidence>
<comment type="subcellular location">
    <subcellularLocation>
        <location evidence="1">Membrane</location>
        <topology evidence="1">Multi-pass membrane protein</topology>
    </subcellularLocation>
</comment>